<evidence type="ECO:0000259" key="1">
    <source>
        <dbReference type="Pfam" id="PF13448"/>
    </source>
</evidence>
<dbReference type="EMBL" id="QGHA01000002">
    <property type="protein sequence ID" value="PWK79348.1"/>
    <property type="molecule type" value="Genomic_DNA"/>
</dbReference>
<dbReference type="NCBIfam" id="TIGR04456">
    <property type="entry name" value="LruC_dom"/>
    <property type="match status" value="1"/>
</dbReference>
<dbReference type="InterPro" id="IPR031025">
    <property type="entry name" value="LruC_dom"/>
</dbReference>
<keyword evidence="4" id="KW-1185">Reference proteome</keyword>
<proteinExistence type="predicted"/>
<evidence type="ECO:0000259" key="2">
    <source>
        <dbReference type="Pfam" id="PF16130"/>
    </source>
</evidence>
<dbReference type="Pfam" id="PF16130">
    <property type="entry name" value="DUF4842"/>
    <property type="match status" value="1"/>
</dbReference>
<evidence type="ECO:0000313" key="4">
    <source>
        <dbReference type="Proteomes" id="UP000245678"/>
    </source>
</evidence>
<dbReference type="AlphaFoldDB" id="A0A316HFJ6"/>
<feature type="domain" description="DUF4114" evidence="1">
    <location>
        <begin position="318"/>
        <end position="404"/>
    </location>
</feature>
<dbReference type="Pfam" id="PF13448">
    <property type="entry name" value="DUF4114"/>
    <property type="match status" value="1"/>
</dbReference>
<accession>A0A316HFJ6</accession>
<feature type="domain" description="DUF4842" evidence="2">
    <location>
        <begin position="490"/>
        <end position="693"/>
    </location>
</feature>
<dbReference type="RefSeq" id="WP_109607529.1">
    <property type="nucleotide sequence ID" value="NZ_QGHA01000002.1"/>
</dbReference>
<reference evidence="3 4" key="1">
    <citation type="submission" date="2018-05" db="EMBL/GenBank/DDBJ databases">
        <title>Genomic Encyclopedia of Archaeal and Bacterial Type Strains, Phase II (KMG-II): from individual species to whole genera.</title>
        <authorList>
            <person name="Goeker M."/>
        </authorList>
    </citation>
    <scope>NUCLEOTIDE SEQUENCE [LARGE SCALE GENOMIC DNA]</scope>
    <source>
        <strain evidence="3 4">DSM 19975</strain>
    </source>
</reference>
<organism evidence="3 4">
    <name type="scientific">Mucilaginibacter oryzae</name>
    <dbReference type="NCBI Taxonomy" id="468058"/>
    <lineage>
        <taxon>Bacteria</taxon>
        <taxon>Pseudomonadati</taxon>
        <taxon>Bacteroidota</taxon>
        <taxon>Sphingobacteriia</taxon>
        <taxon>Sphingobacteriales</taxon>
        <taxon>Sphingobacteriaceae</taxon>
        <taxon>Mucilaginibacter</taxon>
    </lineage>
</organism>
<name>A0A316HFJ6_9SPHI</name>
<comment type="caution">
    <text evidence="3">The sequence shown here is derived from an EMBL/GenBank/DDBJ whole genome shotgun (WGS) entry which is preliminary data.</text>
</comment>
<evidence type="ECO:0000313" key="3">
    <source>
        <dbReference type="EMBL" id="PWK79348.1"/>
    </source>
</evidence>
<sequence length="708" mass="76914">MNPLSLKTYSDRRVKIHLLLILFVSAILISSCKKESSSGLVNTPPPVVITPGDSVIAPENFNFSTTKLVSLKINLQSNNNEPIAGVPVDVFVGDPATSTPILTSLSDNNGLLQAQVNLPAYVDTLIVDAKYVGLMRNAKAVIVNNAVNGTIGGSAGFSGNISQNSYVSKSISKMRTLNSFSAMASNSSNTIYKYMGLYDNSGVPKYLEPTYDVITADLLSFINASLPETIDVRKHHPQYLQSSAVADLNVTETADVWITFVSEGAGYLNSLGYYTYTTGNPPKSPADIATVNYIFPNASLPGSGGNLRSGSKVKLGRFNAGTSIGFVLLANAWDGGSKTVSTSTAKFYSTTACNPETTADLKKHTVLLYSETQNLFLIGIDDQNRQTGGSDNDFNDIVFYATSNPIKAISQTDVQPIDKPIDSDGDGVTDTFDQFPTDPTRAYVSYYPSKTTFGTTLFEDLWPATGDYDMNDMVIGYRYKTVTNAKNLAVEIYADYAVKASGASFVSGFGVQFPFGSNMVQSVTGQKRASNYIKQNGNGTESGQAKAVIIPFDSYQAVIKRPGGYYINTQNGAPFITGDTVHIRVNFTTPISAATLGTAPFNPFLISNQRRGYEVHLPNNLPTDLADQKLFGTLQDYSKPGLNSYYKTKNAWPWALNFVEQFDYPSEGSNIGKTYNYFLQWAKSGGALHPDWYLSTAGNRNESMIYRK</sequence>
<dbReference type="InterPro" id="IPR032295">
    <property type="entry name" value="DUF4842"/>
</dbReference>
<dbReference type="InterPro" id="IPR025193">
    <property type="entry name" value="DUF4114"/>
</dbReference>
<protein>
    <submittedName>
        <fullName evidence="3">LruC domain-containing protein</fullName>
    </submittedName>
</protein>
<gene>
    <name evidence="3" type="ORF">LX99_01805</name>
</gene>
<dbReference type="Proteomes" id="UP000245678">
    <property type="component" value="Unassembled WGS sequence"/>
</dbReference>
<dbReference type="PROSITE" id="PS51257">
    <property type="entry name" value="PROKAR_LIPOPROTEIN"/>
    <property type="match status" value="1"/>
</dbReference>